<keyword evidence="6 13" id="KW-0812">Transmembrane</keyword>
<dbReference type="Gene3D" id="2.40.170.20">
    <property type="entry name" value="TonB-dependent receptor, beta-barrel domain"/>
    <property type="match status" value="1"/>
</dbReference>
<keyword evidence="7 15" id="KW-0732">Signal</keyword>
<evidence type="ECO:0000256" key="9">
    <source>
        <dbReference type="ARBA" id="ARBA00023065"/>
    </source>
</evidence>
<dbReference type="PANTHER" id="PTHR32552">
    <property type="entry name" value="FERRICHROME IRON RECEPTOR-RELATED"/>
    <property type="match status" value="1"/>
</dbReference>
<dbReference type="PANTHER" id="PTHR32552:SF68">
    <property type="entry name" value="FERRICHROME OUTER MEMBRANE TRANSPORTER_PHAGE RECEPTOR"/>
    <property type="match status" value="1"/>
</dbReference>
<gene>
    <name evidence="19" type="ORF">VPK24_09920</name>
</gene>
<sequence>MVNRLSGLVVATVLSVVGPQAAWAEDSAQIPRIQDLGQPATSLQEWRAQIERTTVQVTGVQLNRIDTELEIVLETAEDQPLQIDATQFRTEGNSLVADIPNAVLALPAGQAFVAENPIADIATVQVTQQDSNTIRVSVTGTNAPPTTEVILTTAGLAYSLNPAGEEPDEELVVTGAGQRGYRVPNSSTATRTDTPLRDIPQSIQIIPQELLQDQRADVTSALLNAPSVRVGSPSNFDAVRAQVRGFFTSPTVDGIVARDFNGVSANIGPDLTGIEQIEVLQGPNSILFGSSSPGGTINFVTKRPLSDPYYFVEASAGSFDFYRGEVDLSGPLDRDKNILYRLNSSYRDQELFTDSSRTRNFVIAPVLSFALGDHTTLSIEGTYKHLLRDNATHGLPIVGTILDNPLGNVPRSRNLTESDAEVRQARIGYKLEHQFNESWSLNHAFRYGSMEFDTFGRFPGALGADNRTLSTSFSDISDQYFDYRMTTNVVGKFATGSIQHQLLFGVDLGRSDIELLFTGLEGPPIDLFDPTFDASPGAVTFSSEDSIVTDELGILLQDQITLADNLKVLIGGRFDMFRQTGDFGNPDLVQSGEAFSPRLGIVYQPIEPLSLYANYSRSFEPTIGRSRDDSTFEPTRGTQFEIGVKADLSDRLSATLAWYNITQKNVLTTDPVDDNFSVQTGEQRSQGVELSVAGEILPGWNIFASYAYNDARITEDNNSDLVNNRVQRTAPHATSLWTTYEIQEGDLQGLGFGVGLFYVGDRAGDNANTFELPSYLTTDAAIFYKRNGFRAAINIKNLFDVEYFEGSFNRNRIFYGAPLTVQASFSWTF</sequence>
<evidence type="ECO:0000256" key="15">
    <source>
        <dbReference type="SAM" id="SignalP"/>
    </source>
</evidence>
<feature type="signal peptide" evidence="15">
    <location>
        <begin position="1"/>
        <end position="24"/>
    </location>
</feature>
<dbReference type="InterPro" id="IPR010105">
    <property type="entry name" value="TonB_sidphr_rcpt"/>
</dbReference>
<keyword evidence="3 13" id="KW-0813">Transport</keyword>
<name>A0ABW7CAP2_9CYAN</name>
<dbReference type="InterPro" id="IPR021731">
    <property type="entry name" value="AMIN_dom"/>
</dbReference>
<keyword evidence="10 14" id="KW-0798">TonB box</keyword>
<feature type="domain" description="TonB-dependent receptor plug" evidence="17">
    <location>
        <begin position="196"/>
        <end position="296"/>
    </location>
</feature>
<evidence type="ECO:0000256" key="13">
    <source>
        <dbReference type="PROSITE-ProRule" id="PRU01360"/>
    </source>
</evidence>
<dbReference type="Pfam" id="PF11741">
    <property type="entry name" value="AMIN"/>
    <property type="match status" value="1"/>
</dbReference>
<comment type="caution">
    <text evidence="19">The sequence shown here is derived from an EMBL/GenBank/DDBJ whole genome shotgun (WGS) entry which is preliminary data.</text>
</comment>
<dbReference type="InterPro" id="IPR036942">
    <property type="entry name" value="Beta-barrel_TonB_sf"/>
</dbReference>
<evidence type="ECO:0000313" key="19">
    <source>
        <dbReference type="EMBL" id="MFG3817952.1"/>
    </source>
</evidence>
<organism evidence="19 20">
    <name type="scientific">Limnothrix redekei LRLZ20PSL1</name>
    <dbReference type="NCBI Taxonomy" id="3112953"/>
    <lineage>
        <taxon>Bacteria</taxon>
        <taxon>Bacillati</taxon>
        <taxon>Cyanobacteriota</taxon>
        <taxon>Cyanophyceae</taxon>
        <taxon>Pseudanabaenales</taxon>
        <taxon>Pseudanabaenaceae</taxon>
        <taxon>Limnothrix</taxon>
    </lineage>
</organism>
<dbReference type="SUPFAM" id="SSF56935">
    <property type="entry name" value="Porins"/>
    <property type="match status" value="1"/>
</dbReference>
<keyword evidence="9" id="KW-0406">Ion transport</keyword>
<evidence type="ECO:0000256" key="1">
    <source>
        <dbReference type="ARBA" id="ARBA00004571"/>
    </source>
</evidence>
<evidence type="ECO:0000256" key="10">
    <source>
        <dbReference type="ARBA" id="ARBA00023077"/>
    </source>
</evidence>
<evidence type="ECO:0000256" key="4">
    <source>
        <dbReference type="ARBA" id="ARBA00022452"/>
    </source>
</evidence>
<dbReference type="InterPro" id="IPR039426">
    <property type="entry name" value="TonB-dep_rcpt-like"/>
</dbReference>
<feature type="chain" id="PRO_5047227983" evidence="15">
    <location>
        <begin position="25"/>
        <end position="829"/>
    </location>
</feature>
<evidence type="ECO:0000256" key="3">
    <source>
        <dbReference type="ARBA" id="ARBA00022448"/>
    </source>
</evidence>
<dbReference type="CDD" id="cd01347">
    <property type="entry name" value="ligand_gated_channel"/>
    <property type="match status" value="1"/>
</dbReference>
<keyword evidence="11 13" id="KW-0472">Membrane</keyword>
<evidence type="ECO:0000313" key="20">
    <source>
        <dbReference type="Proteomes" id="UP001604335"/>
    </source>
</evidence>
<dbReference type="InterPro" id="IPR012910">
    <property type="entry name" value="Plug_dom"/>
</dbReference>
<dbReference type="Pfam" id="PF07715">
    <property type="entry name" value="Plug"/>
    <property type="match status" value="1"/>
</dbReference>
<evidence type="ECO:0000256" key="11">
    <source>
        <dbReference type="ARBA" id="ARBA00023136"/>
    </source>
</evidence>
<dbReference type="InterPro" id="IPR000531">
    <property type="entry name" value="Beta-barrel_TonB"/>
</dbReference>
<dbReference type="InterPro" id="IPR037066">
    <property type="entry name" value="Plug_dom_sf"/>
</dbReference>
<comment type="subcellular location">
    <subcellularLocation>
        <location evidence="1 13">Cell outer membrane</location>
        <topology evidence="1 13">Multi-pass membrane protein</topology>
    </subcellularLocation>
</comment>
<comment type="similarity">
    <text evidence="2 13 14">Belongs to the TonB-dependent receptor family.</text>
</comment>
<evidence type="ECO:0000256" key="12">
    <source>
        <dbReference type="ARBA" id="ARBA00023237"/>
    </source>
</evidence>
<evidence type="ECO:0000259" key="18">
    <source>
        <dbReference type="Pfam" id="PF11741"/>
    </source>
</evidence>
<protein>
    <submittedName>
        <fullName evidence="19">TonB-dependent siderophore receptor</fullName>
    </submittedName>
</protein>
<proteinExistence type="inferred from homology"/>
<dbReference type="PROSITE" id="PS52016">
    <property type="entry name" value="TONB_DEPENDENT_REC_3"/>
    <property type="match status" value="1"/>
</dbReference>
<keyword evidence="19" id="KW-0675">Receptor</keyword>
<evidence type="ECO:0000256" key="2">
    <source>
        <dbReference type="ARBA" id="ARBA00009810"/>
    </source>
</evidence>
<evidence type="ECO:0000259" key="16">
    <source>
        <dbReference type="Pfam" id="PF00593"/>
    </source>
</evidence>
<keyword evidence="20" id="KW-1185">Reference proteome</keyword>
<evidence type="ECO:0000256" key="5">
    <source>
        <dbReference type="ARBA" id="ARBA00022496"/>
    </source>
</evidence>
<evidence type="ECO:0000256" key="14">
    <source>
        <dbReference type="RuleBase" id="RU003357"/>
    </source>
</evidence>
<dbReference type="Proteomes" id="UP001604335">
    <property type="component" value="Unassembled WGS sequence"/>
</dbReference>
<reference evidence="20" key="1">
    <citation type="journal article" date="2024" name="Algal Res.">
        <title>Biochemical, toxicological and genomic investigation of a high-biomass producing Limnothrix strain isolated from Italian shallow drinking water reservoir.</title>
        <authorList>
            <person name="Simonazzi M."/>
            <person name="Shishido T.K."/>
            <person name="Delbaje E."/>
            <person name="Wahlsten M."/>
            <person name="Fewer D.P."/>
            <person name="Sivonen K."/>
            <person name="Pezzolesi L."/>
            <person name="Pistocchi R."/>
        </authorList>
    </citation>
    <scope>NUCLEOTIDE SEQUENCE [LARGE SCALE GENOMIC DNA]</scope>
    <source>
        <strain evidence="20">LRLZ20PSL1</strain>
    </source>
</reference>
<keyword evidence="5" id="KW-0410">Iron transport</keyword>
<dbReference type="NCBIfam" id="TIGR01783">
    <property type="entry name" value="TonB-siderophor"/>
    <property type="match status" value="1"/>
</dbReference>
<evidence type="ECO:0000256" key="7">
    <source>
        <dbReference type="ARBA" id="ARBA00022729"/>
    </source>
</evidence>
<feature type="domain" description="TonB-dependent receptor-like beta-barrel" evidence="16">
    <location>
        <begin position="372"/>
        <end position="798"/>
    </location>
</feature>
<dbReference type="Pfam" id="PF00593">
    <property type="entry name" value="TonB_dep_Rec_b-barrel"/>
    <property type="match status" value="1"/>
</dbReference>
<keyword evidence="12 13" id="KW-0998">Cell outer membrane</keyword>
<keyword evidence="8" id="KW-0408">Iron</keyword>
<dbReference type="RefSeq" id="WP_393012699.1">
    <property type="nucleotide sequence ID" value="NZ_JAZAQF010000059.1"/>
</dbReference>
<evidence type="ECO:0000259" key="17">
    <source>
        <dbReference type="Pfam" id="PF07715"/>
    </source>
</evidence>
<keyword evidence="4 13" id="KW-1134">Transmembrane beta strand</keyword>
<evidence type="ECO:0000256" key="8">
    <source>
        <dbReference type="ARBA" id="ARBA00023004"/>
    </source>
</evidence>
<evidence type="ECO:0000256" key="6">
    <source>
        <dbReference type="ARBA" id="ARBA00022692"/>
    </source>
</evidence>
<dbReference type="EMBL" id="JAZAQF010000059">
    <property type="protein sequence ID" value="MFG3817952.1"/>
    <property type="molecule type" value="Genomic_DNA"/>
</dbReference>
<feature type="domain" description="AMIN" evidence="18">
    <location>
        <begin position="60"/>
        <end position="146"/>
    </location>
</feature>
<accession>A0ABW7CAP2</accession>
<dbReference type="Gene3D" id="2.170.130.10">
    <property type="entry name" value="TonB-dependent receptor, plug domain"/>
    <property type="match status" value="1"/>
</dbReference>